<feature type="region of interest" description="Disordered" evidence="1">
    <location>
        <begin position="483"/>
        <end position="502"/>
    </location>
</feature>
<name>A0A1V2TFS2_9NOCA</name>
<evidence type="ECO:0000313" key="4">
    <source>
        <dbReference type="Proteomes" id="UP000188836"/>
    </source>
</evidence>
<dbReference type="AlphaFoldDB" id="A0A1V2TFS2"/>
<feature type="transmembrane region" description="Helical" evidence="2">
    <location>
        <begin position="174"/>
        <end position="191"/>
    </location>
</feature>
<feature type="transmembrane region" description="Helical" evidence="2">
    <location>
        <begin position="131"/>
        <end position="148"/>
    </location>
</feature>
<sequence length="524" mass="54878">MLLVATRPAAFALAAIVAVLLVTLATGGSGLSGLSGAVAASWLALHQVPLVIGTTTLGILPLLPTAVLLWAAARESAAAVEPEPTRADLGWLAGAALGGPLLITAVCLAVVEDASGTIALQPPNPLPAFGWVLVLHLAAAACGVGIRLRHQLLPWLPYWAVAAGYLAGHTLRRLLGCAAAITMLSFVANWSRIGDTYQHAGNFAGVLGLTLLSLLYLPNAVIAASSVLVGAGVRFGESSIDLFSVVGGEVPAVPVLAAVPSGPASGWWPLLLLIPAAVGVLGGIDAARVSDDRIRAPWALLASAGMVTAVALLAAVLAGGELGSFGRLSVDLPVLVVVTFSWLVVAGYAGLVFGRWYVAPFGTPIPGYEYVYDDYDEHAHDADDYDDADRYHDADDYYDDDLEHDTNDYYDAYDHPDDDHLGHREERKQARLPRYRGEYGRTGGPAEQEAIAELPAAVRSSGKQIAAVDQDPMITMDAELIDDDRTTRGSVRPAPGSRPEATAEIVDAEVVEADLPDSDPFGGR</sequence>
<comment type="caution">
    <text evidence="3">The sequence shown here is derived from an EMBL/GenBank/DDBJ whole genome shotgun (WGS) entry which is preliminary data.</text>
</comment>
<keyword evidence="2" id="KW-1133">Transmembrane helix</keyword>
<dbReference type="Proteomes" id="UP000188836">
    <property type="component" value="Unassembled WGS sequence"/>
</dbReference>
<keyword evidence="2" id="KW-0812">Transmembrane</keyword>
<gene>
    <name evidence="3" type="ORF">B0T46_13365</name>
</gene>
<accession>A0A1V2TFS2</accession>
<feature type="transmembrane region" description="Helical" evidence="2">
    <location>
        <begin position="50"/>
        <end position="71"/>
    </location>
</feature>
<reference evidence="3 4" key="1">
    <citation type="journal article" date="2016" name="Antonie Van Leeuwenhoek">
        <title>Nocardia donostiensis sp. nov., isolated from human respiratory specimens.</title>
        <authorList>
            <person name="Ercibengoa M."/>
            <person name="Bell M."/>
            <person name="Marimon J.M."/>
            <person name="Humrighouse B."/>
            <person name="Klenk H.P."/>
            <person name="Potter G."/>
            <person name="Perez-Trallero E."/>
        </authorList>
    </citation>
    <scope>NUCLEOTIDE SEQUENCE [LARGE SCALE GENOMIC DNA]</scope>
    <source>
        <strain evidence="3 4">X1655</strain>
    </source>
</reference>
<evidence type="ECO:0000313" key="3">
    <source>
        <dbReference type="EMBL" id="ONM48356.1"/>
    </source>
</evidence>
<dbReference type="STRING" id="1538463.B0T36_24090"/>
<dbReference type="InterPro" id="IPR045931">
    <property type="entry name" value="DUF6350"/>
</dbReference>
<keyword evidence="2" id="KW-0472">Membrane</keyword>
<dbReference type="EMBL" id="MUMY01000010">
    <property type="protein sequence ID" value="ONM48356.1"/>
    <property type="molecule type" value="Genomic_DNA"/>
</dbReference>
<feature type="transmembrane region" description="Helical" evidence="2">
    <location>
        <begin position="298"/>
        <end position="320"/>
    </location>
</feature>
<keyword evidence="4" id="KW-1185">Reference proteome</keyword>
<proteinExistence type="predicted"/>
<feature type="transmembrane region" description="Helical" evidence="2">
    <location>
        <begin position="91"/>
        <end position="111"/>
    </location>
</feature>
<organism evidence="3 4">
    <name type="scientific">Nocardia donostiensis</name>
    <dbReference type="NCBI Taxonomy" id="1538463"/>
    <lineage>
        <taxon>Bacteria</taxon>
        <taxon>Bacillati</taxon>
        <taxon>Actinomycetota</taxon>
        <taxon>Actinomycetes</taxon>
        <taxon>Mycobacteriales</taxon>
        <taxon>Nocardiaceae</taxon>
        <taxon>Nocardia</taxon>
    </lineage>
</organism>
<feature type="transmembrane region" description="Helical" evidence="2">
    <location>
        <begin position="266"/>
        <end position="286"/>
    </location>
</feature>
<evidence type="ECO:0000256" key="2">
    <source>
        <dbReference type="SAM" id="Phobius"/>
    </source>
</evidence>
<feature type="transmembrane region" description="Helical" evidence="2">
    <location>
        <begin position="203"/>
        <end position="230"/>
    </location>
</feature>
<dbReference type="Pfam" id="PF19877">
    <property type="entry name" value="DUF6350"/>
    <property type="match status" value="1"/>
</dbReference>
<evidence type="ECO:0000256" key="1">
    <source>
        <dbReference type="SAM" id="MobiDB-lite"/>
    </source>
</evidence>
<protein>
    <submittedName>
        <fullName evidence="3">Uncharacterized protein</fullName>
    </submittedName>
</protein>
<feature type="transmembrane region" description="Helical" evidence="2">
    <location>
        <begin position="332"/>
        <end position="353"/>
    </location>
</feature>